<proteinExistence type="predicted"/>
<evidence type="ECO:0008006" key="3">
    <source>
        <dbReference type="Google" id="ProtNLM"/>
    </source>
</evidence>
<dbReference type="Gene3D" id="3.30.110.170">
    <property type="entry name" value="Protein of unknown function (DUF541), domain 1"/>
    <property type="match status" value="1"/>
</dbReference>
<dbReference type="Gene3D" id="3.30.70.2970">
    <property type="entry name" value="Protein of unknown function (DUF541), domain 2"/>
    <property type="match status" value="1"/>
</dbReference>
<dbReference type="EMBL" id="PVNS01000001">
    <property type="protein sequence ID" value="PRO67110.1"/>
    <property type="molecule type" value="Genomic_DNA"/>
</dbReference>
<name>A0A2P6MLH3_ALKUR</name>
<dbReference type="InterPro" id="IPR052022">
    <property type="entry name" value="26kDa_periplasmic_antigen"/>
</dbReference>
<dbReference type="Pfam" id="PF04402">
    <property type="entry name" value="SIMPL"/>
    <property type="match status" value="1"/>
</dbReference>
<dbReference type="PANTHER" id="PTHR34387">
    <property type="entry name" value="SLR1258 PROTEIN"/>
    <property type="match status" value="1"/>
</dbReference>
<dbReference type="RefSeq" id="WP_105957496.1">
    <property type="nucleotide sequence ID" value="NZ_PVNS01000001.1"/>
</dbReference>
<accession>A0A2P6MLH3</accession>
<keyword evidence="2" id="KW-1185">Reference proteome</keyword>
<organism evidence="1 2">
    <name type="scientific">Alkalicoccus urumqiensis</name>
    <name type="common">Bacillus urumqiensis</name>
    <dbReference type="NCBI Taxonomy" id="1548213"/>
    <lineage>
        <taxon>Bacteria</taxon>
        <taxon>Bacillati</taxon>
        <taxon>Bacillota</taxon>
        <taxon>Bacilli</taxon>
        <taxon>Bacillales</taxon>
        <taxon>Bacillaceae</taxon>
        <taxon>Alkalicoccus</taxon>
    </lineage>
</organism>
<comment type="caution">
    <text evidence="1">The sequence shown here is derived from an EMBL/GenBank/DDBJ whole genome shotgun (WGS) entry which is preliminary data.</text>
</comment>
<gene>
    <name evidence="1" type="ORF">C6I21_00650</name>
</gene>
<dbReference type="OrthoDB" id="9785192at2"/>
<dbReference type="InterPro" id="IPR007497">
    <property type="entry name" value="SIMPL/DUF541"/>
</dbReference>
<sequence length="246" mass="26055">MMKRLGMLGGAAAVAAAVLFLLQAVLPGGESPETNAGAAEEIQAGTLVVEETGEISVTPDVATVHLGARITAETADEAQADVNERMEAVRSALDDYDIPEEDIQTQNVNVMPITNHQSGAEEYQASHQLTVDYRDLDRVGELIDAVSEAGANHITHTQFGLENDEEAEKEALDQAIQNASVRADAMAEAAGRGRGEILQISDSQAQVSLPVQEDMAQEESADAAGTEVNAGEITVTQNITIVYELQ</sequence>
<evidence type="ECO:0000313" key="1">
    <source>
        <dbReference type="EMBL" id="PRO67110.1"/>
    </source>
</evidence>
<reference evidence="1 2" key="1">
    <citation type="submission" date="2018-03" db="EMBL/GenBank/DDBJ databases">
        <title>Bacillus urumqiensis sp. nov., a moderately haloalkaliphilic bacterium isolated from a salt lake.</title>
        <authorList>
            <person name="Zhao B."/>
            <person name="Liao Z."/>
        </authorList>
    </citation>
    <scope>NUCLEOTIDE SEQUENCE [LARGE SCALE GENOMIC DNA]</scope>
    <source>
        <strain evidence="1 2">BZ-SZ-XJ18</strain>
    </source>
</reference>
<dbReference type="PANTHER" id="PTHR34387:SF2">
    <property type="entry name" value="SLR1258 PROTEIN"/>
    <property type="match status" value="1"/>
</dbReference>
<dbReference type="GO" id="GO:0006974">
    <property type="term" value="P:DNA damage response"/>
    <property type="evidence" value="ECO:0007669"/>
    <property type="project" value="TreeGrafter"/>
</dbReference>
<evidence type="ECO:0000313" key="2">
    <source>
        <dbReference type="Proteomes" id="UP000243650"/>
    </source>
</evidence>
<dbReference type="Proteomes" id="UP000243650">
    <property type="component" value="Unassembled WGS sequence"/>
</dbReference>
<protein>
    <recommendedName>
        <fullName evidence="3">SIMPL domain-containing protein</fullName>
    </recommendedName>
</protein>
<dbReference type="AlphaFoldDB" id="A0A2P6MLH3"/>